<name>A0A0B6YVY6_9EUPU</name>
<gene>
    <name evidence="2" type="primary">ORF39412</name>
</gene>
<dbReference type="EMBL" id="HACG01013584">
    <property type="protein sequence ID" value="CEK60449.1"/>
    <property type="molecule type" value="Transcribed_RNA"/>
</dbReference>
<reference evidence="2" key="1">
    <citation type="submission" date="2014-12" db="EMBL/GenBank/DDBJ databases">
        <title>Insight into the proteome of Arion vulgaris.</title>
        <authorList>
            <person name="Aradska J."/>
            <person name="Bulat T."/>
            <person name="Smidak R."/>
            <person name="Sarate P."/>
            <person name="Gangsoo J."/>
            <person name="Sialana F."/>
            <person name="Bilban M."/>
            <person name="Lubec G."/>
        </authorList>
    </citation>
    <scope>NUCLEOTIDE SEQUENCE</scope>
    <source>
        <tissue evidence="2">Skin</tissue>
    </source>
</reference>
<feature type="transmembrane region" description="Helical" evidence="1">
    <location>
        <begin position="20"/>
        <end position="37"/>
    </location>
</feature>
<evidence type="ECO:0000256" key="1">
    <source>
        <dbReference type="SAM" id="Phobius"/>
    </source>
</evidence>
<sequence length="49" mass="5631">MATCYFSARPGENPSESKTLIPIIILHDIVIFMYIPVSRNQLFYLKNNA</sequence>
<keyword evidence="1" id="KW-1133">Transmembrane helix</keyword>
<keyword evidence="1" id="KW-0812">Transmembrane</keyword>
<accession>A0A0B6YVY6</accession>
<dbReference type="AlphaFoldDB" id="A0A0B6YVY6"/>
<evidence type="ECO:0000313" key="2">
    <source>
        <dbReference type="EMBL" id="CEK60449.1"/>
    </source>
</evidence>
<proteinExistence type="predicted"/>
<keyword evidence="1" id="KW-0472">Membrane</keyword>
<protein>
    <submittedName>
        <fullName evidence="2">Uncharacterized protein</fullName>
    </submittedName>
</protein>
<organism evidence="2">
    <name type="scientific">Arion vulgaris</name>
    <dbReference type="NCBI Taxonomy" id="1028688"/>
    <lineage>
        <taxon>Eukaryota</taxon>
        <taxon>Metazoa</taxon>
        <taxon>Spiralia</taxon>
        <taxon>Lophotrochozoa</taxon>
        <taxon>Mollusca</taxon>
        <taxon>Gastropoda</taxon>
        <taxon>Heterobranchia</taxon>
        <taxon>Euthyneura</taxon>
        <taxon>Panpulmonata</taxon>
        <taxon>Eupulmonata</taxon>
        <taxon>Stylommatophora</taxon>
        <taxon>Helicina</taxon>
        <taxon>Arionoidea</taxon>
        <taxon>Arionidae</taxon>
        <taxon>Arion</taxon>
    </lineage>
</organism>